<organism evidence="2 3">
    <name type="scientific">Actinokineospora terrae</name>
    <dbReference type="NCBI Taxonomy" id="155974"/>
    <lineage>
        <taxon>Bacteria</taxon>
        <taxon>Bacillati</taxon>
        <taxon>Actinomycetota</taxon>
        <taxon>Actinomycetes</taxon>
        <taxon>Pseudonocardiales</taxon>
        <taxon>Pseudonocardiaceae</taxon>
        <taxon>Actinokineospora</taxon>
    </lineage>
</organism>
<dbReference type="EMBL" id="FOGI01000009">
    <property type="protein sequence ID" value="SES27239.1"/>
    <property type="molecule type" value="Genomic_DNA"/>
</dbReference>
<protein>
    <submittedName>
        <fullName evidence="2">Uncharacterized protein</fullName>
    </submittedName>
</protein>
<reference evidence="3" key="1">
    <citation type="submission" date="2016-10" db="EMBL/GenBank/DDBJ databases">
        <authorList>
            <person name="Varghese N."/>
            <person name="Submissions S."/>
        </authorList>
    </citation>
    <scope>NUCLEOTIDE SEQUENCE [LARGE SCALE GENOMIC DNA]</scope>
    <source>
        <strain evidence="3">DSM 44260</strain>
    </source>
</reference>
<evidence type="ECO:0000313" key="2">
    <source>
        <dbReference type="EMBL" id="SES27239.1"/>
    </source>
</evidence>
<evidence type="ECO:0000256" key="1">
    <source>
        <dbReference type="SAM" id="MobiDB-lite"/>
    </source>
</evidence>
<gene>
    <name evidence="2" type="ORF">SAMN04487818_109234</name>
</gene>
<keyword evidence="3" id="KW-1185">Reference proteome</keyword>
<evidence type="ECO:0000313" key="3">
    <source>
        <dbReference type="Proteomes" id="UP000199051"/>
    </source>
</evidence>
<dbReference type="Proteomes" id="UP000199051">
    <property type="component" value="Unassembled WGS sequence"/>
</dbReference>
<accession>A0A1H9W0D8</accession>
<dbReference type="RefSeq" id="WP_143073590.1">
    <property type="nucleotide sequence ID" value="NZ_FOGI01000009.1"/>
</dbReference>
<sequence length="809" mass="90901">MSKENQKSASELAKIHSDPQWRISLIRLINLTALMRESIIGRDYRISDDLNNAIYLTREGDAIKKTLITKHEVPAKEAKLMCFLVFAYRDLFVDVEATNYVALVREIGKQVKSGSIRHPFVFGRALYDKAAELFPDERRYLSVADTMRLLDETPYGVWQAGDLVTGPYGIIRSKVHRDLPPSTEVPLQHCADLTCNTIHYVRLSTAYDAPVNAHRPKLTRLLEGDGIEPSEWNRFISELIYEKVSVHDDSTLQPLTNLLGDGLDEPELRILLARLLDLTGEGLREVAASVGLRGKASSMVAELSRAELLQLTLYCSDDEILRNLDELVRTREIVVPPGEQRRARVNGREWIGAWQLEAVLGHQGVTVRAPSSRLAVLRMHRLVKALYKVDKVDDMHNLDWQLRGLDAVTPAAKLAEYLRSVSPEAVLRNLILARRENAEYACTTLGLPDIDQLGDDELVAMALWKLGFSTTELEVPHGKFFEHLKEMLGLAKAAQLSSSVDEEPIRRASVVLYEKLEGLLVDVLAYVTWALINDHYASDRPFEFRGNLEFETSCAVLNASSANAGTNGVDFSAPLTLNPLIRGLGILSEHLDGLREGSEKYLRPKDSIPDYVRRTSIQEFPFGHVHPFLDLDGRAQKTIIDGLQKVRHTMESNNVASSRNDLSHFRRSSVDMTKLVDSLEAMNQAVGLLDSLGFVRLPFIHEQTKSDEWGRRTVILKSPTGQRVSFSRPSAYDSLLLPRLDEPQYLMHSATFAEPNEVLRFRPGFDSPYQDMWVDFPKRRMANRSIVANQSESGAANADGTNRSSSRLG</sequence>
<dbReference type="AlphaFoldDB" id="A0A1H9W0D8"/>
<name>A0A1H9W0D8_9PSEU</name>
<feature type="region of interest" description="Disordered" evidence="1">
    <location>
        <begin position="787"/>
        <end position="809"/>
    </location>
</feature>
<proteinExistence type="predicted"/>